<evidence type="ECO:0000313" key="2">
    <source>
        <dbReference type="Proteomes" id="UP000596660"/>
    </source>
</evidence>
<dbReference type="Proteomes" id="UP000596660">
    <property type="component" value="Unplaced"/>
</dbReference>
<sequence>MTPAFNVRDTISKIDKYVVRLMVEEIKGKLLAIPLDEVHKLDQELIEAFQYIRAKKIDSSSFEQSKISYVEEATLASLVSDLEHQFAECTKKVNDLKMSHTSLEQSVSAIKEAQSKLSEVEKIYDTRRDALKTLDWTP</sequence>
<dbReference type="EnsemblPlants" id="AUR62015266-RA">
    <property type="protein sequence ID" value="AUR62015266-RA:cds"/>
    <property type="gene ID" value="AUR62015266"/>
</dbReference>
<keyword evidence="2" id="KW-1185">Reference proteome</keyword>
<accession>A0A803LLV5</accession>
<dbReference type="AlphaFoldDB" id="A0A803LLV5"/>
<protein>
    <submittedName>
        <fullName evidence="1">Uncharacterized protein</fullName>
    </submittedName>
</protein>
<name>A0A803LLV5_CHEQI</name>
<evidence type="ECO:0000313" key="1">
    <source>
        <dbReference type="EnsemblPlants" id="AUR62015266-RA:cds"/>
    </source>
</evidence>
<proteinExistence type="predicted"/>
<reference evidence="1" key="1">
    <citation type="journal article" date="2017" name="Nature">
        <title>The genome of Chenopodium quinoa.</title>
        <authorList>
            <person name="Jarvis D.E."/>
            <person name="Ho Y.S."/>
            <person name="Lightfoot D.J."/>
            <person name="Schmoeckel S.M."/>
            <person name="Li B."/>
            <person name="Borm T.J.A."/>
            <person name="Ohyanagi H."/>
            <person name="Mineta K."/>
            <person name="Michell C.T."/>
            <person name="Saber N."/>
            <person name="Kharbatia N.M."/>
            <person name="Rupper R.R."/>
            <person name="Sharp A.R."/>
            <person name="Dally N."/>
            <person name="Boughton B.A."/>
            <person name="Woo Y.H."/>
            <person name="Gao G."/>
            <person name="Schijlen E.G.W.M."/>
            <person name="Guo X."/>
            <person name="Momin A.A."/>
            <person name="Negrao S."/>
            <person name="Al-Babili S."/>
            <person name="Gehring C."/>
            <person name="Roessner U."/>
            <person name="Jung C."/>
            <person name="Murphy K."/>
            <person name="Arold S.T."/>
            <person name="Gojobori T."/>
            <person name="van der Linden C.G."/>
            <person name="van Loo E.N."/>
            <person name="Jellen E.N."/>
            <person name="Maughan P.J."/>
            <person name="Tester M."/>
        </authorList>
    </citation>
    <scope>NUCLEOTIDE SEQUENCE [LARGE SCALE GENOMIC DNA]</scope>
    <source>
        <strain evidence="1">cv. PI 614886</strain>
    </source>
</reference>
<reference evidence="1" key="2">
    <citation type="submission" date="2021-03" db="UniProtKB">
        <authorList>
            <consortium name="EnsemblPlants"/>
        </authorList>
    </citation>
    <scope>IDENTIFICATION</scope>
</reference>
<organism evidence="1 2">
    <name type="scientific">Chenopodium quinoa</name>
    <name type="common">Quinoa</name>
    <dbReference type="NCBI Taxonomy" id="63459"/>
    <lineage>
        <taxon>Eukaryota</taxon>
        <taxon>Viridiplantae</taxon>
        <taxon>Streptophyta</taxon>
        <taxon>Embryophyta</taxon>
        <taxon>Tracheophyta</taxon>
        <taxon>Spermatophyta</taxon>
        <taxon>Magnoliopsida</taxon>
        <taxon>eudicotyledons</taxon>
        <taxon>Gunneridae</taxon>
        <taxon>Pentapetalae</taxon>
        <taxon>Caryophyllales</taxon>
        <taxon>Chenopodiaceae</taxon>
        <taxon>Chenopodioideae</taxon>
        <taxon>Atripliceae</taxon>
        <taxon>Chenopodium</taxon>
    </lineage>
</organism>
<dbReference type="Gramene" id="AUR62015266-RA">
    <property type="protein sequence ID" value="AUR62015266-RA:cds"/>
    <property type="gene ID" value="AUR62015266"/>
</dbReference>